<reference evidence="3" key="1">
    <citation type="journal article" date="2013" name="Science">
        <title>The Amborella genome and the evolution of flowering plants.</title>
        <authorList>
            <consortium name="Amborella Genome Project"/>
        </authorList>
    </citation>
    <scope>NUCLEOTIDE SEQUENCE [LARGE SCALE GENOMIC DNA]</scope>
</reference>
<dbReference type="AlphaFoldDB" id="W1NHI0"/>
<feature type="domain" description="Zinc finger PMZ-type" evidence="1">
    <location>
        <begin position="55"/>
        <end position="82"/>
    </location>
</feature>
<dbReference type="OMA" id="TVDHRHE"/>
<dbReference type="PANTHER" id="PTHR31973:SF188">
    <property type="entry name" value="POLYPROTEIN, PUTATIVE-RELATED"/>
    <property type="match status" value="1"/>
</dbReference>
<gene>
    <name evidence="2" type="ORF">AMTR_s00011p00204880</name>
</gene>
<dbReference type="GO" id="GO:0008270">
    <property type="term" value="F:zinc ion binding"/>
    <property type="evidence" value="ECO:0007669"/>
    <property type="project" value="InterPro"/>
</dbReference>
<proteinExistence type="predicted"/>
<dbReference type="HOGENOM" id="CLU_055196_3_1_1"/>
<dbReference type="InterPro" id="IPR006564">
    <property type="entry name" value="Znf_PMZ"/>
</dbReference>
<dbReference type="EMBL" id="KI397507">
    <property type="protein sequence ID" value="ERM94649.1"/>
    <property type="molecule type" value="Genomic_DNA"/>
</dbReference>
<organism evidence="2 3">
    <name type="scientific">Amborella trichopoda</name>
    <dbReference type="NCBI Taxonomy" id="13333"/>
    <lineage>
        <taxon>Eukaryota</taxon>
        <taxon>Viridiplantae</taxon>
        <taxon>Streptophyta</taxon>
        <taxon>Embryophyta</taxon>
        <taxon>Tracheophyta</taxon>
        <taxon>Spermatophyta</taxon>
        <taxon>Magnoliopsida</taxon>
        <taxon>Amborellales</taxon>
        <taxon>Amborellaceae</taxon>
        <taxon>Amborella</taxon>
    </lineage>
</organism>
<dbReference type="SMART" id="SM00575">
    <property type="entry name" value="ZnF_PMZ"/>
    <property type="match status" value="1"/>
</dbReference>
<dbReference type="Proteomes" id="UP000017836">
    <property type="component" value="Unassembled WGS sequence"/>
</dbReference>
<sequence>MIISLEWSNVLTPKAQKVIDMRRDKSKFLHTDTWAHDGIYEINSDKKYVVTLATRTYSCRVWLVSGLSCSHAIATVDHRHEDITNFCDVYFTVQMYHKAYSFPFNPIPDALELSEIVHTIVLSPAARRTTGRSKKRRRKIEYKEIRPLKCSRYGVMGHN</sequence>
<accession>W1NHI0</accession>
<dbReference type="PANTHER" id="PTHR31973">
    <property type="entry name" value="POLYPROTEIN, PUTATIVE-RELATED"/>
    <property type="match status" value="1"/>
</dbReference>
<dbReference type="Gramene" id="ERM94649">
    <property type="protein sequence ID" value="ERM94649"/>
    <property type="gene ID" value="AMTR_s00011p00204880"/>
</dbReference>
<evidence type="ECO:0000313" key="2">
    <source>
        <dbReference type="EMBL" id="ERM94649.1"/>
    </source>
</evidence>
<evidence type="ECO:0000259" key="1">
    <source>
        <dbReference type="SMART" id="SM00575"/>
    </source>
</evidence>
<name>W1NHI0_AMBTC</name>
<evidence type="ECO:0000313" key="3">
    <source>
        <dbReference type="Proteomes" id="UP000017836"/>
    </source>
</evidence>
<protein>
    <recommendedName>
        <fullName evidence="1">Zinc finger PMZ-type domain-containing protein</fullName>
    </recommendedName>
</protein>
<keyword evidence="3" id="KW-1185">Reference proteome</keyword>